<evidence type="ECO:0000259" key="5">
    <source>
        <dbReference type="PROSITE" id="PS50984"/>
    </source>
</evidence>
<dbReference type="GO" id="GO:0003723">
    <property type="term" value="F:RNA binding"/>
    <property type="evidence" value="ECO:0007669"/>
    <property type="project" value="InterPro"/>
</dbReference>
<dbReference type="GO" id="GO:0031119">
    <property type="term" value="P:tRNA pseudouridine synthesis"/>
    <property type="evidence" value="ECO:0007669"/>
    <property type="project" value="UniProtKB-UniRule"/>
</dbReference>
<sequence>MSNLPFLTADCPGIGGSLKQQPEDFDVEEIPAYLPSGTGEHLFLWIEKRGVAAPELSRHIARTLGISNGDIGVAGMKDKQAVTRQYVSIPARAADKITDIETDDIHVLQSTLHGNKLRTGQLRGNRFSVLIRDVDAGATEQAQSIAEQIGRWGFPNYFGEQRFGRARETSQLGFELLSGKKRAGDIPYKKRKFLLKLALSAAQAELFNAALVQRMHDDLLHRVLPGDVMQVVESRGPFVVEDVAAEQPRLDAGEITLTGPMFGPKMRQPTGAARDRELQILNQFGINEAAFTQFPKLTTGTRRPYLIRPDDLRVEPDTDGLRFHFTLPAGVYATTLLREFMKTDPQP</sequence>
<dbReference type="HAMAP" id="MF_01082">
    <property type="entry name" value="TruD"/>
    <property type="match status" value="1"/>
</dbReference>
<dbReference type="InterPro" id="IPR020119">
    <property type="entry name" value="PsdUridine_synth_TruD_CS"/>
</dbReference>
<dbReference type="PANTHER" id="PTHR47811:SF1">
    <property type="entry name" value="TRNA PSEUDOURIDINE SYNTHASE D"/>
    <property type="match status" value="1"/>
</dbReference>
<dbReference type="AlphaFoldDB" id="A0A517ZLN1"/>
<dbReference type="RefSeq" id="WP_197534763.1">
    <property type="nucleotide sequence ID" value="NZ_CP036276.1"/>
</dbReference>
<dbReference type="Gene3D" id="3.30.2340.10">
    <property type="entry name" value="TruD, insertion domain"/>
    <property type="match status" value="1"/>
</dbReference>
<dbReference type="EC" id="5.4.99.27" evidence="4"/>
<dbReference type="GO" id="GO:0160150">
    <property type="term" value="F:tRNA pseudouridine(13) synthase activity"/>
    <property type="evidence" value="ECO:0007669"/>
    <property type="project" value="UniProtKB-EC"/>
</dbReference>
<dbReference type="PANTHER" id="PTHR47811">
    <property type="entry name" value="TRNA PSEUDOURIDINE SYNTHASE D"/>
    <property type="match status" value="1"/>
</dbReference>
<dbReference type="InterPro" id="IPR011760">
    <property type="entry name" value="PsdUridine_synth_TruD_insert"/>
</dbReference>
<dbReference type="Proteomes" id="UP000319383">
    <property type="component" value="Chromosome"/>
</dbReference>
<evidence type="ECO:0000313" key="7">
    <source>
        <dbReference type="Proteomes" id="UP000319383"/>
    </source>
</evidence>
<evidence type="ECO:0000256" key="1">
    <source>
        <dbReference type="ARBA" id="ARBA00007953"/>
    </source>
</evidence>
<reference evidence="6 7" key="1">
    <citation type="submission" date="2019-02" db="EMBL/GenBank/DDBJ databases">
        <title>Deep-cultivation of Planctomycetes and their phenomic and genomic characterization uncovers novel biology.</title>
        <authorList>
            <person name="Wiegand S."/>
            <person name="Jogler M."/>
            <person name="Boedeker C."/>
            <person name="Pinto D."/>
            <person name="Vollmers J."/>
            <person name="Rivas-Marin E."/>
            <person name="Kohn T."/>
            <person name="Peeters S.H."/>
            <person name="Heuer A."/>
            <person name="Rast P."/>
            <person name="Oberbeckmann S."/>
            <person name="Bunk B."/>
            <person name="Jeske O."/>
            <person name="Meyerdierks A."/>
            <person name="Storesund J.E."/>
            <person name="Kallscheuer N."/>
            <person name="Luecker S."/>
            <person name="Lage O.M."/>
            <person name="Pohl T."/>
            <person name="Merkel B.J."/>
            <person name="Hornburger P."/>
            <person name="Mueller R.-W."/>
            <person name="Bruemmer F."/>
            <person name="Labrenz M."/>
            <person name="Spormann A.M."/>
            <person name="Op den Camp H."/>
            <person name="Overmann J."/>
            <person name="Amann R."/>
            <person name="Jetten M.S.M."/>
            <person name="Mascher T."/>
            <person name="Medema M.H."/>
            <person name="Devos D.P."/>
            <person name="Kaster A.-K."/>
            <person name="Ovreas L."/>
            <person name="Rohde M."/>
            <person name="Galperin M.Y."/>
            <person name="Jogler C."/>
        </authorList>
    </citation>
    <scope>NUCLEOTIDE SEQUENCE [LARGE SCALE GENOMIC DNA]</scope>
    <source>
        <strain evidence="6 7">Mal52</strain>
    </source>
</reference>
<dbReference type="GO" id="GO:0005829">
    <property type="term" value="C:cytosol"/>
    <property type="evidence" value="ECO:0007669"/>
    <property type="project" value="TreeGrafter"/>
</dbReference>
<dbReference type="Pfam" id="PF01142">
    <property type="entry name" value="TruD"/>
    <property type="match status" value="2"/>
</dbReference>
<name>A0A517ZLN1_9PLAN</name>
<comment type="catalytic activity">
    <reaction evidence="4">
        <text>uridine(13) in tRNA = pseudouridine(13) in tRNA</text>
        <dbReference type="Rhea" id="RHEA:42540"/>
        <dbReference type="Rhea" id="RHEA-COMP:10105"/>
        <dbReference type="Rhea" id="RHEA-COMP:10106"/>
        <dbReference type="ChEBI" id="CHEBI:65314"/>
        <dbReference type="ChEBI" id="CHEBI:65315"/>
        <dbReference type="EC" id="5.4.99.27"/>
    </reaction>
</comment>
<accession>A0A517ZLN1</accession>
<evidence type="ECO:0000256" key="3">
    <source>
        <dbReference type="ARBA" id="ARBA00023235"/>
    </source>
</evidence>
<proteinExistence type="inferred from homology"/>
<comment type="similarity">
    <text evidence="1 4">Belongs to the pseudouridine synthase TruD family.</text>
</comment>
<dbReference type="InterPro" id="IPR043165">
    <property type="entry name" value="TruD_insert_sf"/>
</dbReference>
<dbReference type="PROSITE" id="PS50984">
    <property type="entry name" value="TRUD"/>
    <property type="match status" value="1"/>
</dbReference>
<dbReference type="SUPFAM" id="SSF55120">
    <property type="entry name" value="Pseudouridine synthase"/>
    <property type="match status" value="1"/>
</dbReference>
<evidence type="ECO:0000256" key="2">
    <source>
        <dbReference type="ARBA" id="ARBA00022694"/>
    </source>
</evidence>
<comment type="function">
    <text evidence="4">Responsible for synthesis of pseudouridine from uracil-13 in transfer RNAs.</text>
</comment>
<dbReference type="InterPro" id="IPR001656">
    <property type="entry name" value="PsdUridine_synth_TruD"/>
</dbReference>
<dbReference type="InterPro" id="IPR020103">
    <property type="entry name" value="PsdUridine_synth_cat_dom_sf"/>
</dbReference>
<dbReference type="EMBL" id="CP036276">
    <property type="protein sequence ID" value="QDU43391.1"/>
    <property type="molecule type" value="Genomic_DNA"/>
</dbReference>
<dbReference type="Gene3D" id="3.30.2350.20">
    <property type="entry name" value="TruD, catalytic domain"/>
    <property type="match status" value="1"/>
</dbReference>
<evidence type="ECO:0000256" key="4">
    <source>
        <dbReference type="HAMAP-Rule" id="MF_01082"/>
    </source>
</evidence>
<gene>
    <name evidence="4 6" type="primary">truD</name>
    <name evidence="6" type="ORF">Mal52_18640</name>
</gene>
<organism evidence="6 7">
    <name type="scientific">Symmachiella dynata</name>
    <dbReference type="NCBI Taxonomy" id="2527995"/>
    <lineage>
        <taxon>Bacteria</taxon>
        <taxon>Pseudomonadati</taxon>
        <taxon>Planctomycetota</taxon>
        <taxon>Planctomycetia</taxon>
        <taxon>Planctomycetales</taxon>
        <taxon>Planctomycetaceae</taxon>
        <taxon>Symmachiella</taxon>
    </lineage>
</organism>
<keyword evidence="7" id="KW-1185">Reference proteome</keyword>
<dbReference type="PROSITE" id="PS01268">
    <property type="entry name" value="UPF0024"/>
    <property type="match status" value="1"/>
</dbReference>
<protein>
    <recommendedName>
        <fullName evidence="4">tRNA pseudouridine synthase D</fullName>
        <ecNumber evidence="4">5.4.99.27</ecNumber>
    </recommendedName>
    <alternativeName>
        <fullName evidence="4">tRNA pseudouridine(13) synthase</fullName>
    </alternativeName>
    <alternativeName>
        <fullName evidence="4">tRNA pseudouridylate synthase D</fullName>
    </alternativeName>
    <alternativeName>
        <fullName evidence="4">tRNA-uridine isomerase D</fullName>
    </alternativeName>
</protein>
<evidence type="ECO:0000313" key="6">
    <source>
        <dbReference type="EMBL" id="QDU43391.1"/>
    </source>
</evidence>
<dbReference type="KEGG" id="sdyn:Mal52_18640"/>
<keyword evidence="2 4" id="KW-0819">tRNA processing</keyword>
<feature type="active site" description="Nucleophile" evidence="4">
    <location>
        <position position="78"/>
    </location>
</feature>
<feature type="domain" description="TRUD" evidence="5">
    <location>
        <begin position="153"/>
        <end position="307"/>
    </location>
</feature>
<keyword evidence="3 4" id="KW-0413">Isomerase</keyword>
<dbReference type="InterPro" id="IPR042214">
    <property type="entry name" value="TruD_catalytic"/>
</dbReference>
<dbReference type="InterPro" id="IPR050170">
    <property type="entry name" value="TruD_pseudoU_synthase"/>
</dbReference>